<dbReference type="SUPFAM" id="SSF48452">
    <property type="entry name" value="TPR-like"/>
    <property type="match status" value="1"/>
</dbReference>
<evidence type="ECO:0000256" key="2">
    <source>
        <dbReference type="ARBA" id="ARBA00006275"/>
    </source>
</evidence>
<comment type="similarity">
    <text evidence="2">Belongs to the SusD family.</text>
</comment>
<evidence type="ECO:0000256" key="3">
    <source>
        <dbReference type="ARBA" id="ARBA00022729"/>
    </source>
</evidence>
<dbReference type="Proteomes" id="UP000022272">
    <property type="component" value="Unassembled WGS sequence"/>
</dbReference>
<dbReference type="EMBL" id="JGDM01000098">
    <property type="protein sequence ID" value="EXZ42666.1"/>
    <property type="molecule type" value="Genomic_DNA"/>
</dbReference>
<accession>A0A016BQB8</accession>
<reference evidence="7 8" key="1">
    <citation type="submission" date="2014-02" db="EMBL/GenBank/DDBJ databases">
        <authorList>
            <person name="Sears C."/>
            <person name="Carroll K."/>
            <person name="Sack B.R."/>
            <person name="Qadri F."/>
            <person name="Myers L.L."/>
            <person name="Chung G.-T."/>
            <person name="Escheverria P."/>
            <person name="Fraser C.M."/>
            <person name="Sadzewicz L."/>
            <person name="Shefchek K.A."/>
            <person name="Tallon L."/>
            <person name="Das S.P."/>
            <person name="Daugherty S."/>
            <person name="Mongodin E.F."/>
        </authorList>
    </citation>
    <scope>NUCLEOTIDE SEQUENCE [LARGE SCALE GENOMIC DNA]</scope>
    <source>
        <strain evidence="7 8">2-F-2 #4</strain>
    </source>
</reference>
<dbReference type="AlphaFoldDB" id="A0A016BQB8"/>
<feature type="domain" description="RagB/SusD" evidence="6">
    <location>
        <begin position="297"/>
        <end position="593"/>
    </location>
</feature>
<dbReference type="InterPro" id="IPR012944">
    <property type="entry name" value="SusD_RagB_dom"/>
</dbReference>
<evidence type="ECO:0000313" key="7">
    <source>
        <dbReference type="EMBL" id="EXZ42666.1"/>
    </source>
</evidence>
<evidence type="ECO:0000256" key="4">
    <source>
        <dbReference type="ARBA" id="ARBA00023136"/>
    </source>
</evidence>
<dbReference type="PATRIC" id="fig|1339280.3.peg.4114"/>
<comment type="caution">
    <text evidence="7">The sequence shown here is derived from an EMBL/GenBank/DDBJ whole genome shotgun (WGS) entry which is preliminary data.</text>
</comment>
<comment type="subcellular location">
    <subcellularLocation>
        <location evidence="1">Cell outer membrane</location>
    </subcellularLocation>
</comment>
<name>A0A016BQB8_BACFG</name>
<organism evidence="7 8">
    <name type="scientific">Bacteroides fragilis str. 2-F-2 #4</name>
    <dbReference type="NCBI Taxonomy" id="1339280"/>
    <lineage>
        <taxon>Bacteria</taxon>
        <taxon>Pseudomonadati</taxon>
        <taxon>Bacteroidota</taxon>
        <taxon>Bacteroidia</taxon>
        <taxon>Bacteroidales</taxon>
        <taxon>Bacteroidaceae</taxon>
        <taxon>Bacteroides</taxon>
    </lineage>
</organism>
<dbReference type="InterPro" id="IPR011990">
    <property type="entry name" value="TPR-like_helical_dom_sf"/>
</dbReference>
<evidence type="ECO:0000313" key="8">
    <source>
        <dbReference type="Proteomes" id="UP000022272"/>
    </source>
</evidence>
<evidence type="ECO:0000256" key="1">
    <source>
        <dbReference type="ARBA" id="ARBA00004442"/>
    </source>
</evidence>
<keyword evidence="5" id="KW-0998">Cell outer membrane</keyword>
<dbReference type="PROSITE" id="PS51257">
    <property type="entry name" value="PROKAR_LIPOPROTEIN"/>
    <property type="match status" value="1"/>
</dbReference>
<proteinExistence type="inferred from homology"/>
<dbReference type="RefSeq" id="WP_032571510.1">
    <property type="nucleotide sequence ID" value="NZ_JGDM01000098.1"/>
</dbReference>
<dbReference type="Pfam" id="PF07980">
    <property type="entry name" value="SusD_RagB"/>
    <property type="match status" value="1"/>
</dbReference>
<evidence type="ECO:0000259" key="6">
    <source>
        <dbReference type="Pfam" id="PF07980"/>
    </source>
</evidence>
<dbReference type="GO" id="GO:0009279">
    <property type="term" value="C:cell outer membrane"/>
    <property type="evidence" value="ECO:0007669"/>
    <property type="project" value="UniProtKB-SubCell"/>
</dbReference>
<keyword evidence="4" id="KW-0472">Membrane</keyword>
<gene>
    <name evidence="7" type="ORF">M076_4300</name>
</gene>
<keyword evidence="3" id="KW-0732">Signal</keyword>
<sequence length="595" mass="67972">MKSIKKQLYTTALGFGLLSVLGGCNDSFMDRFPETSITEKVFFQNVGDLESYTNGMYGYLSGSYWDAVSDNMLYKEESSTYELLNGLRSPETWGTWSWGDIRKVNFMLARTGKVKGDKTEINHFIGLARMFRAKLYYDKVKSYSDVPWYSTDLQTTDTEELYKAQDPRSLVVDSIMADLDFAVRNMKAGTSKTRIFRNVALALQARIALNEGTFRKYHPELALNDADRFLNIAISAAEQLMDGTYSLSEVKNGGLEAYESLFCSLNLTSNPEMILVSDYDKALGRLHNSQQVCDFYHGLSRDLMEDYLVIDGNRTKTFQSVPGYATKTYKEIFENRDPRLRQTIMWPGYQKASESNPHRINVDAGGYPQIKFDPRTYDQIGWNKSYTDLPVFRYAEILLIYAEAKAELGTLTQSDVDRSINLIRKRVGMPEASLADWLTNIDPVQEARYSNVSSTQKGAVLEVRRERRIELACEGFRYNDLMRWSCGKLMEKAPEGSYIPGMGLYDLTGDGQPDIAFVRNKAEADNIPEEDRKKVTLYTLEGHTIELTEGDKGYIRLKSQVGKFKFEEPKYYYSPIAVDDITLNKNLVQNKFWAQ</sequence>
<dbReference type="Gene3D" id="1.25.40.390">
    <property type="match status" value="1"/>
</dbReference>
<evidence type="ECO:0000256" key="5">
    <source>
        <dbReference type="ARBA" id="ARBA00023237"/>
    </source>
</evidence>
<protein>
    <submittedName>
        <fullName evidence="7">Starch-binding associating with outer membrane family protein</fullName>
    </submittedName>
</protein>